<evidence type="ECO:0000313" key="4">
    <source>
        <dbReference type="Proteomes" id="UP000183809"/>
    </source>
</evidence>
<dbReference type="AlphaFoldDB" id="A0A1J9SEA5"/>
<proteinExistence type="predicted"/>
<dbReference type="PROSITE" id="PS50097">
    <property type="entry name" value="BTB"/>
    <property type="match status" value="1"/>
</dbReference>
<dbReference type="PANTHER" id="PTHR47843:SF2">
    <property type="entry name" value="BTB DOMAIN-CONTAINING PROTEIN"/>
    <property type="match status" value="1"/>
</dbReference>
<dbReference type="Gene3D" id="3.30.710.10">
    <property type="entry name" value="Potassium Channel Kv1.1, Chain A"/>
    <property type="match status" value="1"/>
</dbReference>
<reference evidence="3 4" key="1">
    <citation type="submission" date="2016-10" db="EMBL/GenBank/DDBJ databases">
        <title>Proteomics and genomics reveal pathogen-plant mechanisms compatible with a hemibiotrophic lifestyle of Diplodia corticola.</title>
        <authorList>
            <person name="Fernandes I."/>
            <person name="De Jonge R."/>
            <person name="Van De Peer Y."/>
            <person name="Devreese B."/>
            <person name="Alves A."/>
            <person name="Esteves A.C."/>
        </authorList>
    </citation>
    <scope>NUCLEOTIDE SEQUENCE [LARGE SCALE GENOMIC DNA]</scope>
    <source>
        <strain evidence="3 4">CBS 112549</strain>
    </source>
</reference>
<keyword evidence="4" id="KW-1185">Reference proteome</keyword>
<dbReference type="OrthoDB" id="1022638at2759"/>
<dbReference type="PANTHER" id="PTHR47843">
    <property type="entry name" value="BTB DOMAIN-CONTAINING PROTEIN-RELATED"/>
    <property type="match status" value="1"/>
</dbReference>
<dbReference type="GeneID" id="31017105"/>
<dbReference type="CDD" id="cd18186">
    <property type="entry name" value="BTB_POZ_ZBTB_KLHL-like"/>
    <property type="match status" value="1"/>
</dbReference>
<organism evidence="3 4">
    <name type="scientific">Diplodia corticola</name>
    <dbReference type="NCBI Taxonomy" id="236234"/>
    <lineage>
        <taxon>Eukaryota</taxon>
        <taxon>Fungi</taxon>
        <taxon>Dikarya</taxon>
        <taxon>Ascomycota</taxon>
        <taxon>Pezizomycotina</taxon>
        <taxon>Dothideomycetes</taxon>
        <taxon>Dothideomycetes incertae sedis</taxon>
        <taxon>Botryosphaeriales</taxon>
        <taxon>Botryosphaeriaceae</taxon>
        <taxon>Diplodia</taxon>
    </lineage>
</organism>
<sequence>MRNSQLSHVIHPPTTEMLTGPLAVVHVGSPSTRFDIHEQLLIERSEFFKHALHGHFKEALTKTVTLAEDDPRFFSCLQHWLYTGTLDSVFSDMPDLVVDEQHDLNLESVGPGVDTISPPYTPTTSSSYPPRGLIGRLLSLWILADKLQVRLLQNQITSELIEQCTAWNHDLEIKSGDLEFVYESTTDTSPLRHLAVDLMVVTSFGIGLEQHLRKLPEEMVRDLSVSMIQLSKIHMDCHHDGLRRAPKMMARSRGYYVVKINGGGHEQIESPQGVDSKSSVFDVSGGGRGSLEGSSSGAGWGDY</sequence>
<dbReference type="InterPro" id="IPR000210">
    <property type="entry name" value="BTB/POZ_dom"/>
</dbReference>
<evidence type="ECO:0000259" key="2">
    <source>
        <dbReference type="PROSITE" id="PS50097"/>
    </source>
</evidence>
<feature type="compositionally biased region" description="Gly residues" evidence="1">
    <location>
        <begin position="284"/>
        <end position="303"/>
    </location>
</feature>
<feature type="domain" description="BTB" evidence="2">
    <location>
        <begin position="21"/>
        <end position="87"/>
    </location>
</feature>
<dbReference type="RefSeq" id="XP_020133945.1">
    <property type="nucleotide sequence ID" value="XM_020276844.1"/>
</dbReference>
<dbReference type="EMBL" id="MNUE01000005">
    <property type="protein sequence ID" value="OJD37917.1"/>
    <property type="molecule type" value="Genomic_DNA"/>
</dbReference>
<dbReference type="SUPFAM" id="SSF54695">
    <property type="entry name" value="POZ domain"/>
    <property type="match status" value="1"/>
</dbReference>
<evidence type="ECO:0000256" key="1">
    <source>
        <dbReference type="SAM" id="MobiDB-lite"/>
    </source>
</evidence>
<protein>
    <submittedName>
        <fullName evidence="3">Btb poz domain containing protein</fullName>
    </submittedName>
</protein>
<comment type="caution">
    <text evidence="3">The sequence shown here is derived from an EMBL/GenBank/DDBJ whole genome shotgun (WGS) entry which is preliminary data.</text>
</comment>
<dbReference type="Proteomes" id="UP000183809">
    <property type="component" value="Unassembled WGS sequence"/>
</dbReference>
<dbReference type="Pfam" id="PF00651">
    <property type="entry name" value="BTB"/>
    <property type="match status" value="1"/>
</dbReference>
<gene>
    <name evidence="3" type="ORF">BKCO1_500025</name>
</gene>
<feature type="compositionally biased region" description="Polar residues" evidence="1">
    <location>
        <begin position="269"/>
        <end position="281"/>
    </location>
</feature>
<dbReference type="InterPro" id="IPR011333">
    <property type="entry name" value="SKP1/BTB/POZ_sf"/>
</dbReference>
<evidence type="ECO:0000313" key="3">
    <source>
        <dbReference type="EMBL" id="OJD37917.1"/>
    </source>
</evidence>
<dbReference type="STRING" id="236234.A0A1J9SEA5"/>
<name>A0A1J9SEA5_9PEZI</name>
<feature type="region of interest" description="Disordered" evidence="1">
    <location>
        <begin position="266"/>
        <end position="303"/>
    </location>
</feature>
<accession>A0A1J9SEA5</accession>